<accession>Q7U942</accession>
<evidence type="ECO:0000313" key="2">
    <source>
        <dbReference type="Proteomes" id="UP000001422"/>
    </source>
</evidence>
<dbReference type="KEGG" id="syw:SYNW0417"/>
<dbReference type="AlphaFoldDB" id="Q7U942"/>
<dbReference type="Proteomes" id="UP000001422">
    <property type="component" value="Chromosome"/>
</dbReference>
<gene>
    <name evidence="1" type="ordered locus">SYNW0417</name>
</gene>
<name>Q7U942_PARMW</name>
<organism evidence="1 2">
    <name type="scientific">Parasynechococcus marenigrum (strain WH8102)</name>
    <dbReference type="NCBI Taxonomy" id="84588"/>
    <lineage>
        <taxon>Bacteria</taxon>
        <taxon>Bacillati</taxon>
        <taxon>Cyanobacteriota</taxon>
        <taxon>Cyanophyceae</taxon>
        <taxon>Synechococcales</taxon>
        <taxon>Prochlorococcaceae</taxon>
        <taxon>Parasynechococcus</taxon>
        <taxon>Parasynechococcus marenigrum</taxon>
    </lineage>
</organism>
<keyword evidence="2" id="KW-1185">Reference proteome</keyword>
<dbReference type="eggNOG" id="ENOG5032UB5">
    <property type="taxonomic scope" value="Bacteria"/>
</dbReference>
<evidence type="ECO:0008006" key="3">
    <source>
        <dbReference type="Google" id="ProtNLM"/>
    </source>
</evidence>
<sequence>MPCERLQPGCVSNNVLIGHNGQLFLFEGNYNQFAYLTGAAIVLPESQENFLSNLRQRRGWAAHLSIPYLHVVVPCKPLVLRDQLPQPYKRNIRSLFLNAYAPLLRQRDPIQEQVLYPLDALIAAECRGSSYWADDTHINAAGQLALYQAIGQHLPGLSSEFPQFRLSQQPRLGDLGAMLGRDTPNPGLCFPWIGEAWPYANTDALPGNTGDLVMLHNPLSRTTRRLVLFGDSFIKTLLHLFAQDFRDVLYIRGPYFQPDLVELYKPDVLITSETERYLAGVDSDANGCSMLLRSVITRPDYQPSDAFTEALAAQLACRSHPRITQRWAEAQAQSHSLLFHEVGDAIHNRELRQIKGEGCRLEAIGTVPVIHIHQLNSPPQGQLLIEFNSDQASQLTLTVLRHCPNMSAPLEVVEHPVQPGFNRILLEINHAIPFNGLLLQPLHQPGQLQLHRLSWTTDAKG</sequence>
<proteinExistence type="predicted"/>
<reference evidence="1 2" key="1">
    <citation type="journal article" date="2003" name="Nature">
        <title>The genome of a motile marine Synechococcus.</title>
        <authorList>
            <person name="Palenik B."/>
            <person name="Brahamsha B."/>
            <person name="Larimer F."/>
            <person name="Land M."/>
            <person name="Hauser L."/>
            <person name="Chain P."/>
            <person name="Lamerdin J."/>
            <person name="Regala W."/>
            <person name="Allen E.A."/>
            <person name="McCarren J."/>
            <person name="Paulsen I."/>
            <person name="Dufresne A."/>
            <person name="Partensky F."/>
            <person name="Webb E."/>
            <person name="Waterbury J."/>
        </authorList>
    </citation>
    <scope>NUCLEOTIDE SEQUENCE [LARGE SCALE GENOMIC DNA]</scope>
    <source>
        <strain evidence="1 2">WH8102</strain>
    </source>
</reference>
<dbReference type="STRING" id="84588.SYNW0417"/>
<dbReference type="HOGENOM" id="CLU_599407_0_0_3"/>
<evidence type="ECO:0000313" key="1">
    <source>
        <dbReference type="EMBL" id="CAE06932.1"/>
    </source>
</evidence>
<protein>
    <recommendedName>
        <fullName evidence="3">AlgX/AlgJ SGNH hydrolase-like domain-containing protein</fullName>
    </recommendedName>
</protein>
<dbReference type="RefSeq" id="WP_011127291.1">
    <property type="nucleotide sequence ID" value="NC_005070.1"/>
</dbReference>
<dbReference type="EMBL" id="BX569690">
    <property type="protein sequence ID" value="CAE06932.1"/>
    <property type="molecule type" value="Genomic_DNA"/>
</dbReference>